<sequence length="91" mass="9717">MTTGSVADGQPHYDELILANNCTGSNDTLEISGVPRVDGDVVVRNPLVSVSKGLYAKVPFMTGDADDEGTLFSLSNTNITTDEDPRSVLDW</sequence>
<dbReference type="AlphaFoldDB" id="A0AAD7HS80"/>
<dbReference type="Gene3D" id="3.40.50.1820">
    <property type="entry name" value="alpha/beta hydrolase"/>
    <property type="match status" value="1"/>
</dbReference>
<proteinExistence type="predicted"/>
<dbReference type="EMBL" id="JARKIB010000182">
    <property type="protein sequence ID" value="KAJ7727106.1"/>
    <property type="molecule type" value="Genomic_DNA"/>
</dbReference>
<dbReference type="InterPro" id="IPR029058">
    <property type="entry name" value="AB_hydrolase_fold"/>
</dbReference>
<reference evidence="1" key="1">
    <citation type="submission" date="2023-03" db="EMBL/GenBank/DDBJ databases">
        <title>Massive genome expansion in bonnet fungi (Mycena s.s.) driven by repeated elements and novel gene families across ecological guilds.</title>
        <authorList>
            <consortium name="Lawrence Berkeley National Laboratory"/>
            <person name="Harder C.B."/>
            <person name="Miyauchi S."/>
            <person name="Viragh M."/>
            <person name="Kuo A."/>
            <person name="Thoen E."/>
            <person name="Andreopoulos B."/>
            <person name="Lu D."/>
            <person name="Skrede I."/>
            <person name="Drula E."/>
            <person name="Henrissat B."/>
            <person name="Morin E."/>
            <person name="Kohler A."/>
            <person name="Barry K."/>
            <person name="LaButti K."/>
            <person name="Morin E."/>
            <person name="Salamov A."/>
            <person name="Lipzen A."/>
            <person name="Mereny Z."/>
            <person name="Hegedus B."/>
            <person name="Baldrian P."/>
            <person name="Stursova M."/>
            <person name="Weitz H."/>
            <person name="Taylor A."/>
            <person name="Grigoriev I.V."/>
            <person name="Nagy L.G."/>
            <person name="Martin F."/>
            <person name="Kauserud H."/>
        </authorList>
    </citation>
    <scope>NUCLEOTIDE SEQUENCE</scope>
    <source>
        <strain evidence="1">CBHHK182m</strain>
    </source>
</reference>
<name>A0AAD7HS80_9AGAR</name>
<accession>A0AAD7HS80</accession>
<organism evidence="1 2">
    <name type="scientific">Mycena metata</name>
    <dbReference type="NCBI Taxonomy" id="1033252"/>
    <lineage>
        <taxon>Eukaryota</taxon>
        <taxon>Fungi</taxon>
        <taxon>Dikarya</taxon>
        <taxon>Basidiomycota</taxon>
        <taxon>Agaricomycotina</taxon>
        <taxon>Agaricomycetes</taxon>
        <taxon>Agaricomycetidae</taxon>
        <taxon>Agaricales</taxon>
        <taxon>Marasmiineae</taxon>
        <taxon>Mycenaceae</taxon>
        <taxon>Mycena</taxon>
    </lineage>
</organism>
<keyword evidence="2" id="KW-1185">Reference proteome</keyword>
<comment type="caution">
    <text evidence="1">The sequence shown here is derived from an EMBL/GenBank/DDBJ whole genome shotgun (WGS) entry which is preliminary data.</text>
</comment>
<dbReference type="Proteomes" id="UP001215598">
    <property type="component" value="Unassembled WGS sequence"/>
</dbReference>
<evidence type="ECO:0000313" key="1">
    <source>
        <dbReference type="EMBL" id="KAJ7727106.1"/>
    </source>
</evidence>
<gene>
    <name evidence="1" type="ORF">B0H16DRAFT_1735372</name>
</gene>
<evidence type="ECO:0000313" key="2">
    <source>
        <dbReference type="Proteomes" id="UP001215598"/>
    </source>
</evidence>
<dbReference type="SUPFAM" id="SSF53474">
    <property type="entry name" value="alpha/beta-Hydrolases"/>
    <property type="match status" value="1"/>
</dbReference>
<protein>
    <submittedName>
        <fullName evidence="1">Uncharacterized protein</fullName>
    </submittedName>
</protein>